<feature type="compositionally biased region" description="Acidic residues" evidence="8">
    <location>
        <begin position="240"/>
        <end position="251"/>
    </location>
</feature>
<keyword evidence="2" id="KW-0808">Transferase</keyword>
<dbReference type="GO" id="GO:0016779">
    <property type="term" value="F:nucleotidyltransferase activity"/>
    <property type="evidence" value="ECO:0007669"/>
    <property type="project" value="UniProtKB-KW"/>
</dbReference>
<dbReference type="InterPro" id="IPR003126">
    <property type="entry name" value="Znf_UBR"/>
</dbReference>
<evidence type="ECO:0000313" key="11">
    <source>
        <dbReference type="Proteomes" id="UP000011083"/>
    </source>
</evidence>
<dbReference type="InterPro" id="IPR051838">
    <property type="entry name" value="ARTD_PARP"/>
</dbReference>
<evidence type="ECO:0000313" key="10">
    <source>
        <dbReference type="EMBL" id="ELR10914.1"/>
    </source>
</evidence>
<dbReference type="CDD" id="cd19674">
    <property type="entry name" value="UBR-box_UBR4_like"/>
    <property type="match status" value="1"/>
</dbReference>
<dbReference type="GO" id="GO:0003950">
    <property type="term" value="F:NAD+ poly-ADP-ribosyltransferase activity"/>
    <property type="evidence" value="ECO:0007669"/>
    <property type="project" value="InterPro"/>
</dbReference>
<dbReference type="RefSeq" id="XP_004332927.1">
    <property type="nucleotide sequence ID" value="XM_004332879.1"/>
</dbReference>
<dbReference type="SUPFAM" id="SSF46934">
    <property type="entry name" value="UBA-like"/>
    <property type="match status" value="1"/>
</dbReference>
<feature type="region of interest" description="Disordered" evidence="8">
    <location>
        <begin position="95"/>
        <end position="124"/>
    </location>
</feature>
<dbReference type="OrthoDB" id="109543at2759"/>
<evidence type="ECO:0000256" key="5">
    <source>
        <dbReference type="ARBA" id="ARBA00022771"/>
    </source>
</evidence>
<dbReference type="InterPro" id="IPR012317">
    <property type="entry name" value="Poly(ADP-ribose)pol_cat_dom"/>
</dbReference>
<dbReference type="PANTHER" id="PTHR21328">
    <property type="entry name" value="POLY ADP-RIBOSE POLYMERASE FAMILY, MEMBER PARP"/>
    <property type="match status" value="1"/>
</dbReference>
<keyword evidence="4" id="KW-0479">Metal-binding</keyword>
<dbReference type="VEuPathDB" id="AmoebaDB:ACA1_145560"/>
<dbReference type="KEGG" id="acan:ACA1_145560"/>
<keyword evidence="5" id="KW-0863">Zinc-finger</keyword>
<evidence type="ECO:0000256" key="7">
    <source>
        <dbReference type="ARBA" id="ARBA00023027"/>
    </source>
</evidence>
<evidence type="ECO:0000259" key="9">
    <source>
        <dbReference type="PROSITE" id="PS50030"/>
    </source>
</evidence>
<dbReference type="InterPro" id="IPR041400">
    <property type="entry name" value="PARP16_N"/>
</dbReference>
<dbReference type="Pfam" id="PF18084">
    <property type="entry name" value="ARTD15_N"/>
    <property type="match status" value="1"/>
</dbReference>
<dbReference type="GeneID" id="14911332"/>
<evidence type="ECO:0000256" key="1">
    <source>
        <dbReference type="ARBA" id="ARBA00022676"/>
    </source>
</evidence>
<proteinExistence type="predicted"/>
<feature type="compositionally biased region" description="Acidic residues" evidence="8">
    <location>
        <begin position="98"/>
        <end position="116"/>
    </location>
</feature>
<gene>
    <name evidence="10" type="ORF">ACA1_145560</name>
</gene>
<evidence type="ECO:0000256" key="2">
    <source>
        <dbReference type="ARBA" id="ARBA00022679"/>
    </source>
</evidence>
<feature type="domain" description="UBA" evidence="9">
    <location>
        <begin position="133"/>
        <end position="175"/>
    </location>
</feature>
<name>L8GDH0_ACACF</name>
<dbReference type="Pfam" id="PF00644">
    <property type="entry name" value="PARP"/>
    <property type="match status" value="1"/>
</dbReference>
<dbReference type="AlphaFoldDB" id="L8GDH0"/>
<feature type="region of interest" description="Disordered" evidence="8">
    <location>
        <begin position="236"/>
        <end position="256"/>
    </location>
</feature>
<accession>L8GDH0</accession>
<dbReference type="GO" id="GO:0008270">
    <property type="term" value="F:zinc ion binding"/>
    <property type="evidence" value="ECO:0007669"/>
    <property type="project" value="UniProtKB-KW"/>
</dbReference>
<evidence type="ECO:0000256" key="4">
    <source>
        <dbReference type="ARBA" id="ARBA00022723"/>
    </source>
</evidence>
<dbReference type="SUPFAM" id="SSF56399">
    <property type="entry name" value="ADP-ribosylation"/>
    <property type="match status" value="1"/>
</dbReference>
<feature type="region of interest" description="Disordered" evidence="8">
    <location>
        <begin position="183"/>
        <end position="212"/>
    </location>
</feature>
<keyword evidence="7" id="KW-0520">NAD</keyword>
<dbReference type="SMART" id="SM00396">
    <property type="entry name" value="ZnF_UBR1"/>
    <property type="match status" value="1"/>
</dbReference>
<dbReference type="Gene3D" id="1.10.8.10">
    <property type="entry name" value="DNA helicase RuvA subunit, C-terminal domain"/>
    <property type="match status" value="1"/>
</dbReference>
<keyword evidence="1" id="KW-0328">Glycosyltransferase</keyword>
<dbReference type="Proteomes" id="UP000011083">
    <property type="component" value="Unassembled WGS sequence"/>
</dbReference>
<dbReference type="InterPro" id="IPR015940">
    <property type="entry name" value="UBA"/>
</dbReference>
<protein>
    <submittedName>
        <fullName evidence="10">UBA/TS-N domain containing protein</fullName>
    </submittedName>
</protein>
<organism evidence="10 11">
    <name type="scientific">Acanthamoeba castellanii (strain ATCC 30010 / Neff)</name>
    <dbReference type="NCBI Taxonomy" id="1257118"/>
    <lineage>
        <taxon>Eukaryota</taxon>
        <taxon>Amoebozoa</taxon>
        <taxon>Discosea</taxon>
        <taxon>Longamoebia</taxon>
        <taxon>Centramoebida</taxon>
        <taxon>Acanthamoebidae</taxon>
        <taxon>Acanthamoeba</taxon>
    </lineage>
</organism>
<keyword evidence="6" id="KW-0862">Zinc</keyword>
<reference evidence="10 11" key="1">
    <citation type="journal article" date="2013" name="Genome Biol.">
        <title>Genome of Acanthamoeba castellanii highlights extensive lateral gene transfer and early evolution of tyrosine kinase signaling.</title>
        <authorList>
            <person name="Clarke M."/>
            <person name="Lohan A.J."/>
            <person name="Liu B."/>
            <person name="Lagkouvardos I."/>
            <person name="Roy S."/>
            <person name="Zafar N."/>
            <person name="Bertelli C."/>
            <person name="Schilde C."/>
            <person name="Kianianmomeni A."/>
            <person name="Burglin T.R."/>
            <person name="Frech C."/>
            <person name="Turcotte B."/>
            <person name="Kopec K.O."/>
            <person name="Synnott J.M."/>
            <person name="Choo C."/>
            <person name="Paponov I."/>
            <person name="Finkler A."/>
            <person name="Soon Heng Tan C."/>
            <person name="Hutchins A.P."/>
            <person name="Weinmeier T."/>
            <person name="Rattei T."/>
            <person name="Chu J.S."/>
            <person name="Gimenez G."/>
            <person name="Irimia M."/>
            <person name="Rigden D.J."/>
            <person name="Fitzpatrick D.A."/>
            <person name="Lorenzo-Morales J."/>
            <person name="Bateman A."/>
            <person name="Chiu C.H."/>
            <person name="Tang P."/>
            <person name="Hegemann P."/>
            <person name="Fromm H."/>
            <person name="Raoult D."/>
            <person name="Greub G."/>
            <person name="Miranda-Saavedra D."/>
            <person name="Chen N."/>
            <person name="Nash P."/>
            <person name="Ginger M.L."/>
            <person name="Horn M."/>
            <person name="Schaap P."/>
            <person name="Caler L."/>
            <person name="Loftus B."/>
        </authorList>
    </citation>
    <scope>NUCLEOTIDE SEQUENCE [LARGE SCALE GENOMIC DNA]</scope>
    <source>
        <strain evidence="10 11">Neff</strain>
    </source>
</reference>
<evidence type="ECO:0000256" key="3">
    <source>
        <dbReference type="ARBA" id="ARBA00022695"/>
    </source>
</evidence>
<evidence type="ECO:0000256" key="8">
    <source>
        <dbReference type="SAM" id="MobiDB-lite"/>
    </source>
</evidence>
<dbReference type="InterPro" id="IPR009060">
    <property type="entry name" value="UBA-like_sf"/>
</dbReference>
<evidence type="ECO:0000256" key="6">
    <source>
        <dbReference type="ARBA" id="ARBA00022833"/>
    </source>
</evidence>
<dbReference type="Gene3D" id="3.90.228.10">
    <property type="match status" value="1"/>
</dbReference>
<keyword evidence="3" id="KW-0548">Nucleotidyltransferase</keyword>
<keyword evidence="11" id="KW-1185">Reference proteome</keyword>
<dbReference type="PROSITE" id="PS50030">
    <property type="entry name" value="UBA"/>
    <property type="match status" value="1"/>
</dbReference>
<sequence length="616" mass="68819">MKPSTVADALNRQVCTFSATGTTYAQQRWFECRTCGLDQGQGCCMSCVKVCHAGHELMPKPPGLFYWYTPGLHCAATSFRDCGPSKKTKCQAMWKPEGEEEEEEKSAEPAAAEDEPAAEKELTPEELEAEAAKLQERTIAIKKMIASGYDQLAAIYALEHTRNNVERAIALLAECGVQWEDVDGRQQSPEPPQADPATDTTDADAGKGKEKGEKEVVSAISDYLRASVFVVDKKGKGKVDDDDDDDDDDEVEEKKTTTTMVVGENEEGMEEKVRNNNFLAILMYYLLSRIRNCMNFCVMCDKRLVSSGLKPVVCSEDKCVFRFAELGLGASVFYEMKQDPDYVDLMVSMTYAAAASSRRDKILSPFPEEFITDRASMTKDYAGLTAVLDAMPSVDEMLLAASDERELRTMLEAREPRLYRMLRWILSSNRAHLQKLPPHKQVQDMATPHQYLLFSNSPEKEARFRVHKQQHPTVWAFHGSAIENWHAILRGGLRNLSNTDLMTCGAVYGSGIYLSPHINTSRDYAGTSSISWKGSRLYNQNLQAVAICEIVKDQTLDGQPNPHYVVGNEDLVTTRFFCVFPSNSNPIPYGLDLSAQLGEWLNQNYPAYGKQHSALS</sequence>
<dbReference type="STRING" id="1257118.L8GDH0"/>
<dbReference type="EMBL" id="KB008171">
    <property type="protein sequence ID" value="ELR10914.1"/>
    <property type="molecule type" value="Genomic_DNA"/>
</dbReference>